<evidence type="ECO:0000256" key="1">
    <source>
        <dbReference type="ARBA" id="ARBA00001974"/>
    </source>
</evidence>
<keyword evidence="3" id="KW-0274">FAD</keyword>
<dbReference type="Proteomes" id="UP000011064">
    <property type="component" value="Unassembled WGS sequence"/>
</dbReference>
<dbReference type="InterPro" id="IPR036188">
    <property type="entry name" value="FAD/NAD-bd_sf"/>
</dbReference>
<dbReference type="AlphaFoldDB" id="L8FSQ1"/>
<evidence type="ECO:0000256" key="3">
    <source>
        <dbReference type="ARBA" id="ARBA00022827"/>
    </source>
</evidence>
<feature type="signal peptide" evidence="6">
    <location>
        <begin position="1"/>
        <end position="21"/>
    </location>
</feature>
<protein>
    <recommendedName>
        <fullName evidence="7">FAD-binding domain-containing protein</fullName>
    </recommendedName>
</protein>
<feature type="chain" id="PRO_5003989750" description="FAD-binding domain-containing protein" evidence="6">
    <location>
        <begin position="22"/>
        <end position="385"/>
    </location>
</feature>
<evidence type="ECO:0000256" key="5">
    <source>
        <dbReference type="ARBA" id="ARBA00023033"/>
    </source>
</evidence>
<proteinExistence type="predicted"/>
<dbReference type="HOGENOM" id="CLU_009665_3_2_1"/>
<dbReference type="PANTHER" id="PTHR47178">
    <property type="entry name" value="MONOOXYGENASE, FAD-BINDING"/>
    <property type="match status" value="1"/>
</dbReference>
<gene>
    <name evidence="8" type="ORF">GMDG_06515</name>
</gene>
<keyword evidence="5" id="KW-0503">Monooxygenase</keyword>
<dbReference type="STRING" id="658429.L8FSQ1"/>
<dbReference type="Gene3D" id="3.50.50.60">
    <property type="entry name" value="FAD/NAD(P)-binding domain"/>
    <property type="match status" value="1"/>
</dbReference>
<dbReference type="PRINTS" id="PR00420">
    <property type="entry name" value="RNGMNOXGNASE"/>
</dbReference>
<keyword evidence="9" id="KW-1185">Reference proteome</keyword>
<keyword evidence="4" id="KW-0560">Oxidoreductase</keyword>
<evidence type="ECO:0000256" key="2">
    <source>
        <dbReference type="ARBA" id="ARBA00022630"/>
    </source>
</evidence>
<dbReference type="EMBL" id="GL573334">
    <property type="protein sequence ID" value="ELR04000.1"/>
    <property type="molecule type" value="Genomic_DNA"/>
</dbReference>
<keyword evidence="2" id="KW-0285">Flavoprotein</keyword>
<comment type="cofactor">
    <cofactor evidence="1">
        <name>FAD</name>
        <dbReference type="ChEBI" id="CHEBI:57692"/>
    </cofactor>
</comment>
<evidence type="ECO:0000256" key="6">
    <source>
        <dbReference type="SAM" id="SignalP"/>
    </source>
</evidence>
<accession>L8FSQ1</accession>
<name>L8FSQ1_PSED2</name>
<evidence type="ECO:0000313" key="9">
    <source>
        <dbReference type="Proteomes" id="UP000011064"/>
    </source>
</evidence>
<reference evidence="9" key="1">
    <citation type="submission" date="2010-09" db="EMBL/GenBank/DDBJ databases">
        <title>The genome sequence of Geomyces destructans 20631-21.</title>
        <authorList>
            <consortium name="The Broad Institute Genome Sequencing Platform"/>
            <person name="Cuomo C.A."/>
            <person name="Blehert D.S."/>
            <person name="Lorch J.M."/>
            <person name="Young S.K."/>
            <person name="Zeng Q."/>
            <person name="Gargeya S."/>
            <person name="Fitzgerald M."/>
            <person name="Haas B."/>
            <person name="Abouelleil A."/>
            <person name="Alvarado L."/>
            <person name="Arachchi H.M."/>
            <person name="Berlin A."/>
            <person name="Brown A."/>
            <person name="Chapman S.B."/>
            <person name="Chen Z."/>
            <person name="Dunbar C."/>
            <person name="Freedman E."/>
            <person name="Gearin G."/>
            <person name="Gellesch M."/>
            <person name="Goldberg J."/>
            <person name="Griggs A."/>
            <person name="Gujja S."/>
            <person name="Heiman D."/>
            <person name="Howarth C."/>
            <person name="Larson L."/>
            <person name="Lui A."/>
            <person name="MacDonald P.J.P."/>
            <person name="Montmayeur A."/>
            <person name="Murphy C."/>
            <person name="Neiman D."/>
            <person name="Pearson M."/>
            <person name="Priest M."/>
            <person name="Roberts A."/>
            <person name="Saif S."/>
            <person name="Shea T."/>
            <person name="Shenoy N."/>
            <person name="Sisk P."/>
            <person name="Stolte C."/>
            <person name="Sykes S."/>
            <person name="Wortman J."/>
            <person name="Nusbaum C."/>
            <person name="Birren B."/>
        </authorList>
    </citation>
    <scope>NUCLEOTIDE SEQUENCE [LARGE SCALE GENOMIC DNA]</scope>
    <source>
        <strain evidence="9">ATCC MYA-4855 / 20631-21</strain>
    </source>
</reference>
<keyword evidence="6" id="KW-0732">Signal</keyword>
<dbReference type="GO" id="GO:0071949">
    <property type="term" value="F:FAD binding"/>
    <property type="evidence" value="ECO:0007669"/>
    <property type="project" value="InterPro"/>
</dbReference>
<sequence length="385" mass="41808">MPSPPPHTLIIGAGITGLVLAQALRKHHAASSPTAPLPFTIYERDPNPTHRGAGWGLTIHWALPDFEALLPADLVARLPETFVDTAAVAEGLTGNFLLFDLQHGSERFRWSKTIASIDTTTPAAVTASFTDGTTATGTHLIGADGSHSRVRTFLSPSPQNHILPVRLLGTSVPYSSTRCLPIRALDPFFFQATDPATDAFFWFSFLSVPTDPAEDRECQILVSWPFRKGFLGREEPVETPAVGERVAWMKEVTKGWVEPFRGIVADIPGGAEVKSLALEDWLPPAEGFDSRDGRVTLIGDAAHAMTMYRGEAANHGIADVASLVKELFAESDADPPSPIDRYAAEMIPRARVAVLNSRRACLDAHDHEKICETSPLVARRVVVLE</sequence>
<dbReference type="OrthoDB" id="47494at2759"/>
<dbReference type="SUPFAM" id="SSF51905">
    <property type="entry name" value="FAD/NAD(P)-binding domain"/>
    <property type="match status" value="1"/>
</dbReference>
<dbReference type="InterPro" id="IPR002938">
    <property type="entry name" value="FAD-bd"/>
</dbReference>
<dbReference type="InParanoid" id="L8FSQ1"/>
<evidence type="ECO:0000259" key="7">
    <source>
        <dbReference type="Pfam" id="PF01494"/>
    </source>
</evidence>
<evidence type="ECO:0000313" key="8">
    <source>
        <dbReference type="EMBL" id="ELR04000.1"/>
    </source>
</evidence>
<feature type="domain" description="FAD-binding" evidence="7">
    <location>
        <begin position="291"/>
        <end position="354"/>
    </location>
</feature>
<evidence type="ECO:0000256" key="4">
    <source>
        <dbReference type="ARBA" id="ARBA00023002"/>
    </source>
</evidence>
<organism evidence="8 9">
    <name type="scientific">Pseudogymnoascus destructans (strain ATCC MYA-4855 / 20631-21)</name>
    <name type="common">Bat white-nose syndrome fungus</name>
    <name type="synonym">Geomyces destructans</name>
    <dbReference type="NCBI Taxonomy" id="658429"/>
    <lineage>
        <taxon>Eukaryota</taxon>
        <taxon>Fungi</taxon>
        <taxon>Dikarya</taxon>
        <taxon>Ascomycota</taxon>
        <taxon>Pezizomycotina</taxon>
        <taxon>Leotiomycetes</taxon>
        <taxon>Thelebolales</taxon>
        <taxon>Thelebolaceae</taxon>
        <taxon>Pseudogymnoascus</taxon>
    </lineage>
</organism>
<dbReference type="Pfam" id="PF01494">
    <property type="entry name" value="FAD_binding_3"/>
    <property type="match status" value="1"/>
</dbReference>
<dbReference type="VEuPathDB" id="FungiDB:GMDG_06515"/>
<dbReference type="PANTHER" id="PTHR47178:SF1">
    <property type="entry name" value="FAD-BINDING DOMAIN-CONTAINING PROTEIN-RELATED"/>
    <property type="match status" value="1"/>
</dbReference>
<dbReference type="GO" id="GO:0004497">
    <property type="term" value="F:monooxygenase activity"/>
    <property type="evidence" value="ECO:0007669"/>
    <property type="project" value="UniProtKB-KW"/>
</dbReference>